<sequence length="124" mass="13471">MPEPTVAVPTVVVTSLDTGTSLIRRLSRLSGAGLRGACRLTAPKREDGHLTEAWADGKSVRRIMSAPVAVTQSSTVPPPPCLCRLSPLLLLSHKSTPQVPNAPEEQREAENYTRTTVREHVRHC</sequence>
<dbReference type="AlphaFoldDB" id="A0AAD7WXD6"/>
<feature type="region of interest" description="Disordered" evidence="1">
    <location>
        <begin position="94"/>
        <end position="124"/>
    </location>
</feature>
<accession>A0AAD7WXD6</accession>
<feature type="compositionally biased region" description="Basic and acidic residues" evidence="1">
    <location>
        <begin position="104"/>
        <end position="124"/>
    </location>
</feature>
<protein>
    <submittedName>
        <fullName evidence="2">Uncharacterized protein</fullName>
    </submittedName>
</protein>
<dbReference type="Proteomes" id="UP001221898">
    <property type="component" value="Unassembled WGS sequence"/>
</dbReference>
<name>A0AAD7WXD6_9TELE</name>
<evidence type="ECO:0000313" key="3">
    <source>
        <dbReference type="Proteomes" id="UP001221898"/>
    </source>
</evidence>
<proteinExistence type="predicted"/>
<evidence type="ECO:0000313" key="2">
    <source>
        <dbReference type="EMBL" id="KAJ8413126.1"/>
    </source>
</evidence>
<reference evidence="2" key="1">
    <citation type="journal article" date="2023" name="Science">
        <title>Genome structures resolve the early diversification of teleost fishes.</title>
        <authorList>
            <person name="Parey E."/>
            <person name="Louis A."/>
            <person name="Montfort J."/>
            <person name="Bouchez O."/>
            <person name="Roques C."/>
            <person name="Iampietro C."/>
            <person name="Lluch J."/>
            <person name="Castinel A."/>
            <person name="Donnadieu C."/>
            <person name="Desvignes T."/>
            <person name="Floi Bucao C."/>
            <person name="Jouanno E."/>
            <person name="Wen M."/>
            <person name="Mejri S."/>
            <person name="Dirks R."/>
            <person name="Jansen H."/>
            <person name="Henkel C."/>
            <person name="Chen W.J."/>
            <person name="Zahm M."/>
            <person name="Cabau C."/>
            <person name="Klopp C."/>
            <person name="Thompson A.W."/>
            <person name="Robinson-Rechavi M."/>
            <person name="Braasch I."/>
            <person name="Lecointre G."/>
            <person name="Bobe J."/>
            <person name="Postlethwait J.H."/>
            <person name="Berthelot C."/>
            <person name="Roest Crollius H."/>
            <person name="Guiguen Y."/>
        </authorList>
    </citation>
    <scope>NUCLEOTIDE SEQUENCE</scope>
    <source>
        <strain evidence="2">NC1722</strain>
    </source>
</reference>
<comment type="caution">
    <text evidence="2">The sequence shown here is derived from an EMBL/GenBank/DDBJ whole genome shotgun (WGS) entry which is preliminary data.</text>
</comment>
<organism evidence="2 3">
    <name type="scientific">Aldrovandia affinis</name>
    <dbReference type="NCBI Taxonomy" id="143900"/>
    <lineage>
        <taxon>Eukaryota</taxon>
        <taxon>Metazoa</taxon>
        <taxon>Chordata</taxon>
        <taxon>Craniata</taxon>
        <taxon>Vertebrata</taxon>
        <taxon>Euteleostomi</taxon>
        <taxon>Actinopterygii</taxon>
        <taxon>Neopterygii</taxon>
        <taxon>Teleostei</taxon>
        <taxon>Notacanthiformes</taxon>
        <taxon>Halosauridae</taxon>
        <taxon>Aldrovandia</taxon>
    </lineage>
</organism>
<keyword evidence="3" id="KW-1185">Reference proteome</keyword>
<dbReference type="EMBL" id="JAINUG010000017">
    <property type="protein sequence ID" value="KAJ8413126.1"/>
    <property type="molecule type" value="Genomic_DNA"/>
</dbReference>
<evidence type="ECO:0000256" key="1">
    <source>
        <dbReference type="SAM" id="MobiDB-lite"/>
    </source>
</evidence>
<gene>
    <name evidence="2" type="ORF">AAFF_G00107080</name>
</gene>